<evidence type="ECO:0000313" key="1">
    <source>
        <dbReference type="EMBL" id="KRZ23164.1"/>
    </source>
</evidence>
<protein>
    <submittedName>
        <fullName evidence="1">Uncharacterized protein</fullName>
    </submittedName>
</protein>
<reference evidence="1 2" key="1">
    <citation type="submission" date="2015-01" db="EMBL/GenBank/DDBJ databases">
        <title>Evolution of Trichinella species and genotypes.</title>
        <authorList>
            <person name="Korhonen P.K."/>
            <person name="Edoardo P."/>
            <person name="Giuseppe L.R."/>
            <person name="Gasser R.B."/>
        </authorList>
    </citation>
    <scope>NUCLEOTIDE SEQUENCE [LARGE SCALE GENOMIC DNA]</scope>
    <source>
        <strain evidence="1">ISS588</strain>
    </source>
</reference>
<organism evidence="1 2">
    <name type="scientific">Trichinella pseudospiralis</name>
    <name type="common">Parasitic roundworm</name>
    <dbReference type="NCBI Taxonomy" id="6337"/>
    <lineage>
        <taxon>Eukaryota</taxon>
        <taxon>Metazoa</taxon>
        <taxon>Ecdysozoa</taxon>
        <taxon>Nematoda</taxon>
        <taxon>Enoplea</taxon>
        <taxon>Dorylaimia</taxon>
        <taxon>Trichinellida</taxon>
        <taxon>Trichinellidae</taxon>
        <taxon>Trichinella</taxon>
    </lineage>
</organism>
<proteinExistence type="predicted"/>
<evidence type="ECO:0000313" key="2">
    <source>
        <dbReference type="Proteomes" id="UP000054805"/>
    </source>
</evidence>
<comment type="caution">
    <text evidence="1">The sequence shown here is derived from an EMBL/GenBank/DDBJ whole genome shotgun (WGS) entry which is preliminary data.</text>
</comment>
<name>A0A0V1IKI7_TRIPS</name>
<gene>
    <name evidence="1" type="ORF">T4B_12358</name>
</gene>
<keyword evidence="2" id="KW-1185">Reference proteome</keyword>
<dbReference type="Proteomes" id="UP000054805">
    <property type="component" value="Unassembled WGS sequence"/>
</dbReference>
<accession>A0A0V1IKI7</accession>
<sequence>NTANTFYRIEENQKLLNGNCKHANDVRQPNKGNVFTHPKNIYLFYLYFLKLSSCIENDFYAIKGNLATRYVSQTTQDAFRLQQIIRTILSNYNNNTNLIKQAFSSEKDYSEI</sequence>
<dbReference type="AlphaFoldDB" id="A0A0V1IKI7"/>
<dbReference type="EMBL" id="JYDS01000152">
    <property type="protein sequence ID" value="KRZ23164.1"/>
    <property type="molecule type" value="Genomic_DNA"/>
</dbReference>
<feature type="non-terminal residue" evidence="1">
    <location>
        <position position="1"/>
    </location>
</feature>